<keyword evidence="2" id="KW-1185">Reference proteome</keyword>
<dbReference type="Proteomes" id="UP000029481">
    <property type="component" value="Chromosome"/>
</dbReference>
<dbReference type="RefSeq" id="WP_038478649.1">
    <property type="nucleotide sequence ID" value="NZ_CP009451.1"/>
</dbReference>
<dbReference type="GO" id="GO:0006260">
    <property type="term" value="P:DNA replication"/>
    <property type="evidence" value="ECO:0007669"/>
    <property type="project" value="InterPro"/>
</dbReference>
<dbReference type="GO" id="GO:0003887">
    <property type="term" value="F:DNA-directed DNA polymerase activity"/>
    <property type="evidence" value="ECO:0007669"/>
    <property type="project" value="InterPro"/>
</dbReference>
<dbReference type="AlphaFoldDB" id="A0A089Q683"/>
<gene>
    <name evidence="1" type="ORF">JT31_15140</name>
</gene>
<organism evidence="1 2">
    <name type="scientific">Cedecea neteri</name>
    <dbReference type="NCBI Taxonomy" id="158822"/>
    <lineage>
        <taxon>Bacteria</taxon>
        <taxon>Pseudomonadati</taxon>
        <taxon>Pseudomonadota</taxon>
        <taxon>Gammaproteobacteria</taxon>
        <taxon>Enterobacterales</taxon>
        <taxon>Enterobacteriaceae</taxon>
        <taxon>Cedecea</taxon>
    </lineage>
</organism>
<dbReference type="OrthoDB" id="5297568at2"/>
<dbReference type="PANTHER" id="PTHR38767">
    <property type="entry name" value="DNA POLYMERASE III SUBUNIT CHI"/>
    <property type="match status" value="1"/>
</dbReference>
<dbReference type="GO" id="GO:0032298">
    <property type="term" value="P:positive regulation of DNA-templated DNA replication initiation"/>
    <property type="evidence" value="ECO:0007669"/>
    <property type="project" value="TreeGrafter"/>
</dbReference>
<dbReference type="InterPro" id="IPR036768">
    <property type="entry name" value="PolIII_chi_sf"/>
</dbReference>
<proteinExistence type="predicted"/>
<accession>A0A089Q683</accession>
<dbReference type="EMBL" id="CP009451">
    <property type="protein sequence ID" value="AIR05904.1"/>
    <property type="molecule type" value="Genomic_DNA"/>
</dbReference>
<protein>
    <submittedName>
        <fullName evidence="1">DNA polymerase III subunit chi</fullName>
    </submittedName>
</protein>
<dbReference type="PANTHER" id="PTHR38767:SF1">
    <property type="entry name" value="DNA POLYMERASE III SUBUNIT CHI"/>
    <property type="match status" value="1"/>
</dbReference>
<name>A0A089Q683_9ENTR</name>
<dbReference type="Gene3D" id="3.40.50.10110">
    <property type="entry name" value="DNA polymerase III subunit chi"/>
    <property type="match status" value="1"/>
</dbReference>
<dbReference type="Pfam" id="PF04364">
    <property type="entry name" value="DNA_pol3_chi"/>
    <property type="match status" value="1"/>
</dbReference>
<dbReference type="InterPro" id="IPR007459">
    <property type="entry name" value="DNA_pol3_chi"/>
</dbReference>
<reference evidence="1 2" key="1">
    <citation type="submission" date="2014-09" db="EMBL/GenBank/DDBJ databases">
        <title>Cedecea neteri SSMD04 Genome Sequencing.</title>
        <authorList>
            <person name="Tan J.-Y."/>
        </authorList>
    </citation>
    <scope>NUCLEOTIDE SEQUENCE [LARGE SCALE GENOMIC DNA]</scope>
    <source>
        <strain evidence="1 2">SSMD04</strain>
    </source>
</reference>
<sequence>MKNATFYLLDNDTHADGLSAVEQLVCELAADRFRAGKRVLVACENEQQAIRLDEALWQRDAQAFVPHNLAGEGPRYGAPVELAWPQRRGSAPRDLLISLLPQFADFATAFLEVIDFVPYEESQKQLARERYKAYRVAGFHLTTATYTPPGTT</sequence>
<dbReference type="GO" id="GO:0003677">
    <property type="term" value="F:DNA binding"/>
    <property type="evidence" value="ECO:0007669"/>
    <property type="project" value="InterPro"/>
</dbReference>
<evidence type="ECO:0000313" key="2">
    <source>
        <dbReference type="Proteomes" id="UP000029481"/>
    </source>
</evidence>
<dbReference type="FunFam" id="3.40.50.10110:FF:000001">
    <property type="entry name" value="DNA polymerase III subunit chi"/>
    <property type="match status" value="1"/>
</dbReference>
<evidence type="ECO:0000313" key="1">
    <source>
        <dbReference type="EMBL" id="AIR05904.1"/>
    </source>
</evidence>
<dbReference type="KEGG" id="cnt:JT31_15140"/>
<dbReference type="SUPFAM" id="SSF102400">
    <property type="entry name" value="DNA polymerase III chi subunit"/>
    <property type="match status" value="1"/>
</dbReference>